<keyword evidence="1" id="KW-0472">Membrane</keyword>
<gene>
    <name evidence="2" type="ORF">PAECIP111891_06124</name>
</gene>
<feature type="transmembrane region" description="Helical" evidence="1">
    <location>
        <begin position="175"/>
        <end position="196"/>
    </location>
</feature>
<evidence type="ECO:0000256" key="1">
    <source>
        <dbReference type="SAM" id="Phobius"/>
    </source>
</evidence>
<feature type="transmembrane region" description="Helical" evidence="1">
    <location>
        <begin position="15"/>
        <end position="34"/>
    </location>
</feature>
<sequence length="247" mass="27750">MALWNLFRKETKSIFPLYGFFAVGVVALHLIVLYKSAEFQMDATMVLTLVLPYVFLVALAIGTGYYQLHVEWRTNSIYLLLSLPIRGWKVLAAKLAAVVSLLIATSIVIAASFASLLLRVVWDEVSTSEDWSEIGPSLVNIVLNFYWIAIVVMLFLLIVVQFTFLCGQLVAKFKWFVMVSAFFGIIWLVLRISPLLSDLLLWTPEIVIGHKESDMAFLHSGPFIVLGLLCIGLIALNGFIFEKEVEV</sequence>
<organism evidence="2 3">
    <name type="scientific">Paenibacillus allorhizoplanae</name>
    <dbReference type="NCBI Taxonomy" id="2905648"/>
    <lineage>
        <taxon>Bacteria</taxon>
        <taxon>Bacillati</taxon>
        <taxon>Bacillota</taxon>
        <taxon>Bacilli</taxon>
        <taxon>Bacillales</taxon>
        <taxon>Paenibacillaceae</taxon>
        <taxon>Paenibacillus</taxon>
    </lineage>
</organism>
<dbReference type="RefSeq" id="WP_236292336.1">
    <property type="nucleotide sequence ID" value="NZ_CAKMMW010000028.1"/>
</dbReference>
<evidence type="ECO:0008006" key="4">
    <source>
        <dbReference type="Google" id="ProtNLM"/>
    </source>
</evidence>
<protein>
    <recommendedName>
        <fullName evidence="4">ABC transporter permease</fullName>
    </recommendedName>
</protein>
<evidence type="ECO:0000313" key="3">
    <source>
        <dbReference type="Proteomes" id="UP000838821"/>
    </source>
</evidence>
<dbReference type="Proteomes" id="UP000838821">
    <property type="component" value="Unassembled WGS sequence"/>
</dbReference>
<feature type="transmembrane region" description="Helical" evidence="1">
    <location>
        <begin position="138"/>
        <end position="163"/>
    </location>
</feature>
<proteinExistence type="predicted"/>
<feature type="transmembrane region" description="Helical" evidence="1">
    <location>
        <begin position="216"/>
        <end position="241"/>
    </location>
</feature>
<name>A0ABM9CYM4_9BACL</name>
<accession>A0ABM9CYM4</accession>
<feature type="transmembrane region" description="Helical" evidence="1">
    <location>
        <begin position="46"/>
        <end position="66"/>
    </location>
</feature>
<keyword evidence="3" id="KW-1185">Reference proteome</keyword>
<comment type="caution">
    <text evidence="2">The sequence shown here is derived from an EMBL/GenBank/DDBJ whole genome shotgun (WGS) entry which is preliminary data.</text>
</comment>
<reference evidence="2" key="1">
    <citation type="submission" date="2022-01" db="EMBL/GenBank/DDBJ databases">
        <authorList>
            <person name="Criscuolo A."/>
        </authorList>
    </citation>
    <scope>NUCLEOTIDE SEQUENCE</scope>
    <source>
        <strain evidence="2">CIP111891</strain>
    </source>
</reference>
<feature type="transmembrane region" description="Helical" evidence="1">
    <location>
        <begin position="95"/>
        <end position="118"/>
    </location>
</feature>
<keyword evidence="1" id="KW-0812">Transmembrane</keyword>
<dbReference type="EMBL" id="CAKMMW010000028">
    <property type="protein sequence ID" value="CAH1227333.1"/>
    <property type="molecule type" value="Genomic_DNA"/>
</dbReference>
<keyword evidence="1" id="KW-1133">Transmembrane helix</keyword>
<evidence type="ECO:0000313" key="2">
    <source>
        <dbReference type="EMBL" id="CAH1227333.1"/>
    </source>
</evidence>